<dbReference type="EMBL" id="CP053069">
    <property type="protein sequence ID" value="QJR12185.1"/>
    <property type="molecule type" value="Genomic_DNA"/>
</dbReference>
<organism evidence="2 3">
    <name type="scientific">Usitatibacter rugosus</name>
    <dbReference type="NCBI Taxonomy" id="2732067"/>
    <lineage>
        <taxon>Bacteria</taxon>
        <taxon>Pseudomonadati</taxon>
        <taxon>Pseudomonadota</taxon>
        <taxon>Betaproteobacteria</taxon>
        <taxon>Nitrosomonadales</taxon>
        <taxon>Usitatibacteraceae</taxon>
        <taxon>Usitatibacter</taxon>
    </lineage>
</organism>
<dbReference type="RefSeq" id="WP_171094166.1">
    <property type="nucleotide sequence ID" value="NZ_CP053069.1"/>
</dbReference>
<keyword evidence="1" id="KW-0732">Signal</keyword>
<dbReference type="KEGG" id="uru:DSM104443_03270"/>
<dbReference type="Proteomes" id="UP000501534">
    <property type="component" value="Chromosome"/>
</dbReference>
<protein>
    <submittedName>
        <fullName evidence="2">Uncharacterized protein</fullName>
    </submittedName>
</protein>
<gene>
    <name evidence="2" type="ORF">DSM104443_03270</name>
</gene>
<evidence type="ECO:0000313" key="2">
    <source>
        <dbReference type="EMBL" id="QJR12185.1"/>
    </source>
</evidence>
<keyword evidence="3" id="KW-1185">Reference proteome</keyword>
<feature type="signal peptide" evidence="1">
    <location>
        <begin position="1"/>
        <end position="25"/>
    </location>
</feature>
<name>A0A6M4GYS9_9PROT</name>
<proteinExistence type="predicted"/>
<sequence>MSHVIRIVLAALAACAALVPAASHAVYLSPDGLGQALIFPYYTVRSVDGGNTYNTFISIVNHTADAKVLRVRFRESKNGREVGNFNLFLGPRDTWVGAIAAPPDASLPARLFNPDNSCVLPAFSVLTGVTPFLDFSSAAYSGAFADGLGTGNDRTREGYVEVIEMAAITGGAAAGVTIGANGRPANCAALDGIINTVAPTGGLSGTLTLLNVQSGLDFTANADALAQLSVLPFYRAANDPYPDFNSGEILTSSFLIAADRGYRMQWTGGVDAVSAALMRKTLDNEIILDSATQSSTDWVVTFPTKRFYETTRGAPGPFANELSQPFVQFALSVQPRDGVTRNYQNECGFTCDPAMTEIPLRLDGAATVVGFRNSTSANASGAAGTSGALGSTSAWIVSLPQGVQNGTAILSLPSRMGPAASRTFNIGTGDFVTENARVEGLPAVGFAVRTFRNGSLTCTGAATCQGNYGGMYTHEAKRSVLVP</sequence>
<dbReference type="AlphaFoldDB" id="A0A6M4GYS9"/>
<feature type="chain" id="PRO_5026710460" evidence="1">
    <location>
        <begin position="26"/>
        <end position="483"/>
    </location>
</feature>
<evidence type="ECO:0000256" key="1">
    <source>
        <dbReference type="SAM" id="SignalP"/>
    </source>
</evidence>
<reference evidence="2 3" key="1">
    <citation type="submission" date="2020-04" db="EMBL/GenBank/DDBJ databases">
        <title>Usitatibacter rugosus gen. nov., sp. nov. and Usitatibacter palustris sp. nov., novel members of Usitatibacteraceae fam. nov. within the order Nitrosomonadales isolated from soil.</title>
        <authorList>
            <person name="Huber K.J."/>
            <person name="Neumann-Schaal M."/>
            <person name="Geppert A."/>
            <person name="Luckner M."/>
            <person name="Wanner G."/>
            <person name="Overmann J."/>
        </authorList>
    </citation>
    <scope>NUCLEOTIDE SEQUENCE [LARGE SCALE GENOMIC DNA]</scope>
    <source>
        <strain evidence="2 3">0125_3</strain>
    </source>
</reference>
<evidence type="ECO:0000313" key="3">
    <source>
        <dbReference type="Proteomes" id="UP000501534"/>
    </source>
</evidence>
<accession>A0A6M4GYS9</accession>